<evidence type="ECO:0000256" key="6">
    <source>
        <dbReference type="SAM" id="Phobius"/>
    </source>
</evidence>
<dbReference type="Pfam" id="PF01098">
    <property type="entry name" value="FTSW_RODA_SPOVE"/>
    <property type="match status" value="1"/>
</dbReference>
<feature type="transmembrane region" description="Helical" evidence="6">
    <location>
        <begin position="375"/>
        <end position="401"/>
    </location>
</feature>
<feature type="transmembrane region" description="Helical" evidence="6">
    <location>
        <begin position="407"/>
        <end position="428"/>
    </location>
</feature>
<accession>A0A2R5ELT7</accession>
<keyword evidence="4 6" id="KW-1133">Transmembrane helix</keyword>
<evidence type="ECO:0000256" key="4">
    <source>
        <dbReference type="ARBA" id="ARBA00022989"/>
    </source>
</evidence>
<proteinExistence type="predicted"/>
<sequence length="442" mass="49083">MARSILTNPAVAAYLDTVCSQVKAKAVHEDIRLEIAGHLEELVSEKLESGLKTEEAVAEALIAMGNPVEIGKGLHAAHRPSTDWNLIGLIAVMVVLAVVSLVAVHTYDERLYRLGPVFFYGAIGITAMVVMMFVNYRRLLRLSWPLYWGTVLIMVLTLFYGAEINGSTQWILIGNIGFNVFHASPYLLLIAIAGVLHLEKEREAPNEGIVRITILLRNVIVYAMIPISLYLLTSSMAQMLIYVLSLSILLLLSGCWRLILATGVTGTGLFTIWQMLNPDFYDVLWGRINAYIQKHPDAVYQSVKSLEAIRSGGLWGQGLDKEVVIPYATSDMLFSYLVYSFGWVFGAVIIVSSLLMAIRLFRIGKTLRDDYANKLVIAVMAVLMVRMFWNILMCLGWVPVIGMELPLILWHSGTIVEFAALGLVLGAYRRKDMVSNSAPCVP</sequence>
<organism evidence="7 8">
    <name type="scientific">Paenibacillus agaridevorans</name>
    <dbReference type="NCBI Taxonomy" id="171404"/>
    <lineage>
        <taxon>Bacteria</taxon>
        <taxon>Bacillati</taxon>
        <taxon>Bacillota</taxon>
        <taxon>Bacilli</taxon>
        <taxon>Bacillales</taxon>
        <taxon>Paenibacillaceae</taxon>
        <taxon>Paenibacillus</taxon>
    </lineage>
</organism>
<feature type="transmembrane region" description="Helical" evidence="6">
    <location>
        <begin position="336"/>
        <end position="355"/>
    </location>
</feature>
<dbReference type="InterPro" id="IPR047928">
    <property type="entry name" value="Perm_prefix_1"/>
</dbReference>
<keyword evidence="3" id="KW-0133">Cell shape</keyword>
<dbReference type="GO" id="GO:0005886">
    <property type="term" value="C:plasma membrane"/>
    <property type="evidence" value="ECO:0007669"/>
    <property type="project" value="TreeGrafter"/>
</dbReference>
<dbReference type="GO" id="GO:0032153">
    <property type="term" value="C:cell division site"/>
    <property type="evidence" value="ECO:0007669"/>
    <property type="project" value="TreeGrafter"/>
</dbReference>
<keyword evidence="2 6" id="KW-0812">Transmembrane</keyword>
<evidence type="ECO:0000256" key="1">
    <source>
        <dbReference type="ARBA" id="ARBA00004141"/>
    </source>
</evidence>
<dbReference type="AlphaFoldDB" id="A0A2R5ELT7"/>
<feature type="transmembrane region" description="Helical" evidence="6">
    <location>
        <begin position="146"/>
        <end position="164"/>
    </location>
</feature>
<name>A0A2R5ELT7_9BACL</name>
<comment type="subcellular location">
    <subcellularLocation>
        <location evidence="1">Membrane</location>
        <topology evidence="1">Multi-pass membrane protein</topology>
    </subcellularLocation>
</comment>
<dbReference type="InterPro" id="IPR001182">
    <property type="entry name" value="FtsW/RodA"/>
</dbReference>
<feature type="transmembrane region" description="Helical" evidence="6">
    <location>
        <begin position="231"/>
        <end position="251"/>
    </location>
</feature>
<evidence type="ECO:0000256" key="2">
    <source>
        <dbReference type="ARBA" id="ARBA00022692"/>
    </source>
</evidence>
<dbReference type="EMBL" id="BDQX01000031">
    <property type="protein sequence ID" value="GBG05928.1"/>
    <property type="molecule type" value="Genomic_DNA"/>
</dbReference>
<dbReference type="GO" id="GO:0051301">
    <property type="term" value="P:cell division"/>
    <property type="evidence" value="ECO:0007669"/>
    <property type="project" value="InterPro"/>
</dbReference>
<feature type="transmembrane region" description="Helical" evidence="6">
    <location>
        <begin position="84"/>
        <end position="105"/>
    </location>
</feature>
<gene>
    <name evidence="7" type="ORF">PAT3040_00414</name>
</gene>
<evidence type="ECO:0000256" key="3">
    <source>
        <dbReference type="ARBA" id="ARBA00022960"/>
    </source>
</evidence>
<dbReference type="GO" id="GO:0015648">
    <property type="term" value="F:lipid-linked peptidoglycan transporter activity"/>
    <property type="evidence" value="ECO:0007669"/>
    <property type="project" value="TreeGrafter"/>
</dbReference>
<keyword evidence="8" id="KW-1185">Reference proteome</keyword>
<dbReference type="PANTHER" id="PTHR30474:SF1">
    <property type="entry name" value="PEPTIDOGLYCAN GLYCOSYLTRANSFERASE MRDB"/>
    <property type="match status" value="1"/>
</dbReference>
<keyword evidence="5 6" id="KW-0472">Membrane</keyword>
<evidence type="ECO:0000313" key="7">
    <source>
        <dbReference type="EMBL" id="GBG05928.1"/>
    </source>
</evidence>
<dbReference type="NCBIfam" id="NF038403">
    <property type="entry name" value="perm_prefix_1"/>
    <property type="match status" value="1"/>
</dbReference>
<dbReference type="GO" id="GO:0008360">
    <property type="term" value="P:regulation of cell shape"/>
    <property type="evidence" value="ECO:0007669"/>
    <property type="project" value="UniProtKB-KW"/>
</dbReference>
<reference evidence="7 8" key="1">
    <citation type="submission" date="2017-08" db="EMBL/GenBank/DDBJ databases">
        <title>Substantial Increase in Enzyme Production by Combined Drug-Resistance Mutations in Paenibacillus agaridevorans.</title>
        <authorList>
            <person name="Tanaka Y."/>
            <person name="Funane K."/>
            <person name="Hosaka T."/>
            <person name="Shiwa Y."/>
            <person name="Fujita N."/>
            <person name="Miyazaki T."/>
            <person name="Yoshikawa H."/>
            <person name="Murakami K."/>
            <person name="Kasahara K."/>
            <person name="Inaoka T."/>
            <person name="Hiraga Y."/>
            <person name="Ochi K."/>
        </authorList>
    </citation>
    <scope>NUCLEOTIDE SEQUENCE [LARGE SCALE GENOMIC DNA]</scope>
    <source>
        <strain evidence="7 8">T-3040</strain>
    </source>
</reference>
<evidence type="ECO:0008006" key="9">
    <source>
        <dbReference type="Google" id="ProtNLM"/>
    </source>
</evidence>
<dbReference type="Proteomes" id="UP000245202">
    <property type="component" value="Unassembled WGS sequence"/>
</dbReference>
<feature type="transmembrane region" description="Helical" evidence="6">
    <location>
        <begin position="117"/>
        <end position="134"/>
    </location>
</feature>
<evidence type="ECO:0000313" key="8">
    <source>
        <dbReference type="Proteomes" id="UP000245202"/>
    </source>
</evidence>
<protein>
    <recommendedName>
        <fullName evidence="9">Cell division protein</fullName>
    </recommendedName>
</protein>
<evidence type="ECO:0000256" key="5">
    <source>
        <dbReference type="ARBA" id="ARBA00023136"/>
    </source>
</evidence>
<feature type="transmembrane region" description="Helical" evidence="6">
    <location>
        <begin position="208"/>
        <end position="225"/>
    </location>
</feature>
<dbReference type="PANTHER" id="PTHR30474">
    <property type="entry name" value="CELL CYCLE PROTEIN"/>
    <property type="match status" value="1"/>
</dbReference>
<comment type="caution">
    <text evidence="7">The sequence shown here is derived from an EMBL/GenBank/DDBJ whole genome shotgun (WGS) entry which is preliminary data.</text>
</comment>
<feature type="transmembrane region" description="Helical" evidence="6">
    <location>
        <begin position="170"/>
        <end position="196"/>
    </location>
</feature>